<name>A0ABQ1VF06_9RHOB</name>
<dbReference type="Proteomes" id="UP000640509">
    <property type="component" value="Unassembled WGS sequence"/>
</dbReference>
<comment type="caution">
    <text evidence="3">The sequence shown here is derived from an EMBL/GenBank/DDBJ whole genome shotgun (WGS) entry which is preliminary data.</text>
</comment>
<evidence type="ECO:0000313" key="4">
    <source>
        <dbReference type="Proteomes" id="UP000640509"/>
    </source>
</evidence>
<reference evidence="4" key="1">
    <citation type="journal article" date="2019" name="Int. J. Syst. Evol. Microbiol.">
        <title>The Global Catalogue of Microorganisms (GCM) 10K type strain sequencing project: providing services to taxonomists for standard genome sequencing and annotation.</title>
        <authorList>
            <consortium name="The Broad Institute Genomics Platform"/>
            <consortium name="The Broad Institute Genome Sequencing Center for Infectious Disease"/>
            <person name="Wu L."/>
            <person name="Ma J."/>
        </authorList>
    </citation>
    <scope>NUCLEOTIDE SEQUENCE [LARGE SCALE GENOMIC DNA]</scope>
    <source>
        <strain evidence="4">CGMCC 1.15419</strain>
    </source>
</reference>
<feature type="domain" description="Flagellar hook-length control protein-like C-terminal" evidence="2">
    <location>
        <begin position="190"/>
        <end position="263"/>
    </location>
</feature>
<sequence>MSECSILPVAAVLPIAVPAASATPIETGIEGEPASDIAFTVDEASSEELAADPVAPDAQPADMPPQDRLQMLIEDLSGVTSTLRESPPAEAEPTAQARKVPDMPGGDVRILAGTSPDFFSAAEGVVQPDAGAGPVEAFPVDVPVVDALLADSPLPATVRGKEIAPAPLHPSSPKIPVAAISQQIAEAVVTAREDRIEVVLAPEELGRIRMVMSGPEHNPHVLIWAERPEVLDQLRRNATFLQECFGDAGMAGASFEFQGDGSDGSGGRQSLPDGIQQGFDMAESISVPLVWPPLGVPARLDIRI</sequence>
<evidence type="ECO:0000313" key="3">
    <source>
        <dbReference type="EMBL" id="GGF61301.1"/>
    </source>
</evidence>
<feature type="region of interest" description="Disordered" evidence="1">
    <location>
        <begin position="255"/>
        <end position="275"/>
    </location>
</feature>
<dbReference type="InterPro" id="IPR021136">
    <property type="entry name" value="Flagellar_hook_control-like_C"/>
</dbReference>
<evidence type="ECO:0000259" key="2">
    <source>
        <dbReference type="Pfam" id="PF02120"/>
    </source>
</evidence>
<organism evidence="3 4">
    <name type="scientific">Paracoccus acridae</name>
    <dbReference type="NCBI Taxonomy" id="1795310"/>
    <lineage>
        <taxon>Bacteria</taxon>
        <taxon>Pseudomonadati</taxon>
        <taxon>Pseudomonadota</taxon>
        <taxon>Alphaproteobacteria</taxon>
        <taxon>Rhodobacterales</taxon>
        <taxon>Paracoccaceae</taxon>
        <taxon>Paracoccus</taxon>
    </lineage>
</organism>
<evidence type="ECO:0000256" key="1">
    <source>
        <dbReference type="SAM" id="MobiDB-lite"/>
    </source>
</evidence>
<dbReference type="Pfam" id="PF02120">
    <property type="entry name" value="Flg_hook"/>
    <property type="match status" value="1"/>
</dbReference>
<protein>
    <recommendedName>
        <fullName evidence="2">Flagellar hook-length control protein-like C-terminal domain-containing protein</fullName>
    </recommendedName>
</protein>
<feature type="region of interest" description="Disordered" evidence="1">
    <location>
        <begin position="46"/>
        <end position="65"/>
    </location>
</feature>
<proteinExistence type="predicted"/>
<dbReference type="InterPro" id="IPR038610">
    <property type="entry name" value="FliK-like_C_sf"/>
</dbReference>
<dbReference type="EMBL" id="BMIV01000003">
    <property type="protein sequence ID" value="GGF61301.1"/>
    <property type="molecule type" value="Genomic_DNA"/>
</dbReference>
<accession>A0ABQ1VF06</accession>
<gene>
    <name evidence="3" type="ORF">GCM10011402_11610</name>
</gene>
<feature type="region of interest" description="Disordered" evidence="1">
    <location>
        <begin position="80"/>
        <end position="103"/>
    </location>
</feature>
<keyword evidence="4" id="KW-1185">Reference proteome</keyword>
<feature type="compositionally biased region" description="Low complexity" evidence="1">
    <location>
        <begin position="51"/>
        <end position="65"/>
    </location>
</feature>
<dbReference type="RefSeq" id="WP_188714429.1">
    <property type="nucleotide sequence ID" value="NZ_BMIV01000003.1"/>
</dbReference>
<dbReference type="CDD" id="cd17470">
    <property type="entry name" value="T3SS_Flik_C"/>
    <property type="match status" value="1"/>
</dbReference>
<dbReference type="Gene3D" id="3.30.750.140">
    <property type="match status" value="1"/>
</dbReference>